<keyword evidence="6" id="KW-1185">Reference proteome</keyword>
<dbReference type="AlphaFoldDB" id="A0A067CGJ6"/>
<reference evidence="5 6" key="1">
    <citation type="journal article" date="2013" name="PLoS Genet.">
        <title>Distinctive expansion of potential virulence genes in the genome of the oomycete fish pathogen Saprolegnia parasitica.</title>
        <authorList>
            <person name="Jiang R.H."/>
            <person name="de Bruijn I."/>
            <person name="Haas B.J."/>
            <person name="Belmonte R."/>
            <person name="Lobach L."/>
            <person name="Christie J."/>
            <person name="van den Ackerveken G."/>
            <person name="Bottin A."/>
            <person name="Bulone V."/>
            <person name="Diaz-Moreno S.M."/>
            <person name="Dumas B."/>
            <person name="Fan L."/>
            <person name="Gaulin E."/>
            <person name="Govers F."/>
            <person name="Grenville-Briggs L.J."/>
            <person name="Horner N.R."/>
            <person name="Levin J.Z."/>
            <person name="Mammella M."/>
            <person name="Meijer H.J."/>
            <person name="Morris P."/>
            <person name="Nusbaum C."/>
            <person name="Oome S."/>
            <person name="Phillips A.J."/>
            <person name="van Rooyen D."/>
            <person name="Rzeszutek E."/>
            <person name="Saraiva M."/>
            <person name="Secombes C.J."/>
            <person name="Seidl M.F."/>
            <person name="Snel B."/>
            <person name="Stassen J.H."/>
            <person name="Sykes S."/>
            <person name="Tripathy S."/>
            <person name="van den Berg H."/>
            <person name="Vega-Arreguin J.C."/>
            <person name="Wawra S."/>
            <person name="Young S.K."/>
            <person name="Zeng Q."/>
            <person name="Dieguez-Uribeondo J."/>
            <person name="Russ C."/>
            <person name="Tyler B.M."/>
            <person name="van West P."/>
        </authorList>
    </citation>
    <scope>NUCLEOTIDE SEQUENCE [LARGE SCALE GENOMIC DNA]</scope>
    <source>
        <strain evidence="5 6">CBS 223.65</strain>
    </source>
</reference>
<dbReference type="PANTHER" id="PTHR14920">
    <property type="entry name" value="OSMOTIC AVOIDANCE ABNORMAL PROTEIN 1/WD REPEAT MEMBRANE PROTEIN"/>
    <property type="match status" value="1"/>
</dbReference>
<dbReference type="GeneID" id="24131155"/>
<evidence type="ECO:0000259" key="4">
    <source>
        <dbReference type="Pfam" id="PF23389"/>
    </source>
</evidence>
<dbReference type="GO" id="GO:0030991">
    <property type="term" value="C:intraciliary transport particle A"/>
    <property type="evidence" value="ECO:0007669"/>
    <property type="project" value="TreeGrafter"/>
</dbReference>
<dbReference type="KEGG" id="spar:SPRG_08955"/>
<dbReference type="GO" id="GO:0060271">
    <property type="term" value="P:cilium assembly"/>
    <property type="evidence" value="ECO:0007669"/>
    <property type="project" value="TreeGrafter"/>
</dbReference>
<dbReference type="PANTHER" id="PTHR14920:SF0">
    <property type="entry name" value="WD REPEAT DOMAIN 19"/>
    <property type="match status" value="1"/>
</dbReference>
<dbReference type="Proteomes" id="UP000030745">
    <property type="component" value="Unassembled WGS sequence"/>
</dbReference>
<dbReference type="Pfam" id="PF23389">
    <property type="entry name" value="Beta-prop_WDR19_1st"/>
    <property type="match status" value="1"/>
</dbReference>
<evidence type="ECO:0000256" key="3">
    <source>
        <dbReference type="SAM" id="Phobius"/>
    </source>
</evidence>
<organism evidence="5 6">
    <name type="scientific">Saprolegnia parasitica (strain CBS 223.65)</name>
    <dbReference type="NCBI Taxonomy" id="695850"/>
    <lineage>
        <taxon>Eukaryota</taxon>
        <taxon>Sar</taxon>
        <taxon>Stramenopiles</taxon>
        <taxon>Oomycota</taxon>
        <taxon>Saprolegniomycetes</taxon>
        <taxon>Saprolegniales</taxon>
        <taxon>Saprolegniaceae</taxon>
        <taxon>Saprolegnia</taxon>
    </lineage>
</organism>
<evidence type="ECO:0000313" key="5">
    <source>
        <dbReference type="EMBL" id="KDO25656.1"/>
    </source>
</evidence>
<protein>
    <recommendedName>
        <fullName evidence="4">WDR19 first beta-propeller domain-containing protein</fullName>
    </recommendedName>
</protein>
<dbReference type="InterPro" id="IPR040379">
    <property type="entry name" value="WDR19/dyf-2"/>
</dbReference>
<dbReference type="InterPro" id="IPR015943">
    <property type="entry name" value="WD40/YVTN_repeat-like_dom_sf"/>
</dbReference>
<dbReference type="InterPro" id="IPR036322">
    <property type="entry name" value="WD40_repeat_dom_sf"/>
</dbReference>
<dbReference type="VEuPathDB" id="FungiDB:SPRG_08955"/>
<dbReference type="RefSeq" id="XP_012203687.1">
    <property type="nucleotide sequence ID" value="XM_012348297.1"/>
</dbReference>
<dbReference type="InterPro" id="IPR001680">
    <property type="entry name" value="WD40_rpt"/>
</dbReference>
<evidence type="ECO:0000313" key="6">
    <source>
        <dbReference type="Proteomes" id="UP000030745"/>
    </source>
</evidence>
<dbReference type="SMART" id="SM00320">
    <property type="entry name" value="WD40"/>
    <property type="match status" value="4"/>
</dbReference>
<dbReference type="EMBL" id="KK583230">
    <property type="protein sequence ID" value="KDO25656.1"/>
    <property type="molecule type" value="Genomic_DNA"/>
</dbReference>
<dbReference type="STRING" id="695850.A0A067CGJ6"/>
<keyword evidence="3" id="KW-0472">Membrane</keyword>
<keyword evidence="3" id="KW-1133">Transmembrane helix</keyword>
<feature type="domain" description="WDR19 first beta-propeller" evidence="4">
    <location>
        <begin position="18"/>
        <end position="353"/>
    </location>
</feature>
<accession>A0A067CGJ6</accession>
<dbReference type="OrthoDB" id="10250638at2759"/>
<dbReference type="SUPFAM" id="SSF50978">
    <property type="entry name" value="WD40 repeat-like"/>
    <property type="match status" value="1"/>
</dbReference>
<dbReference type="Gene3D" id="2.130.10.10">
    <property type="entry name" value="YVTN repeat-like/Quinoprotein amine dehydrogenase"/>
    <property type="match status" value="2"/>
</dbReference>
<dbReference type="GO" id="GO:0005929">
    <property type="term" value="C:cilium"/>
    <property type="evidence" value="ECO:0007669"/>
    <property type="project" value="TreeGrafter"/>
</dbReference>
<sequence length="434" mass="47775">MHVFFSVDQRHHGVGPVKYAWDPSGSFLASTGTSRVVHIFNRLGELVDQVVPPSPSMCTHLEWSQPSRDAKAASLVLAIAQANATSVLLWAAATQTTATVDVGVKEITLLKWNKLAPTSQAESAHEPDEPLLAIGTSRGHVFLYDAISGLRAAASKHKRKILCGDWNSQREFAFGSEDRQITICDKGGVTLDQVKIKAPPISIQFGGRGHVKHILSVNMGGQTILLYDLLEKDNALELAFQARYGNIVNYKWFGNGYIIAGFSSGYVVIISTHLNEIGQEQYCAKFHDDHLHAICYNETNGMVATCGDTCIKVVRMADWKEIAVEDLDRDATQFDDLNWTCDGRVLSVSCHNGWLHHFKLVHMEQSLHQSLLEDPASLLSTTGLVTASLRPFTPTVLLLTTVALVVLVVFCFATVMQVDMKVLLYAMTGWTPLL</sequence>
<dbReference type="OMA" id="LWEPKKI"/>
<keyword evidence="3" id="KW-0812">Transmembrane</keyword>
<keyword evidence="2" id="KW-0677">Repeat</keyword>
<name>A0A067CGJ6_SAPPC</name>
<evidence type="ECO:0000256" key="1">
    <source>
        <dbReference type="ARBA" id="ARBA00022574"/>
    </source>
</evidence>
<dbReference type="InterPro" id="IPR057855">
    <property type="entry name" value="Beta-prop_WDR19_1st"/>
</dbReference>
<dbReference type="GO" id="GO:0035721">
    <property type="term" value="P:intraciliary retrograde transport"/>
    <property type="evidence" value="ECO:0007669"/>
    <property type="project" value="InterPro"/>
</dbReference>
<gene>
    <name evidence="5" type="ORF">SPRG_08955</name>
</gene>
<proteinExistence type="predicted"/>
<keyword evidence="1" id="KW-0853">WD repeat</keyword>
<evidence type="ECO:0000256" key="2">
    <source>
        <dbReference type="ARBA" id="ARBA00022737"/>
    </source>
</evidence>
<feature type="transmembrane region" description="Helical" evidence="3">
    <location>
        <begin position="396"/>
        <end position="415"/>
    </location>
</feature>